<accession>A0A6A6Q612</accession>
<dbReference type="OrthoDB" id="3945102at2759"/>
<dbReference type="EMBL" id="MU001631">
    <property type="protein sequence ID" value="KAF2487755.1"/>
    <property type="molecule type" value="Genomic_DNA"/>
</dbReference>
<dbReference type="GeneID" id="54470852"/>
<protein>
    <recommendedName>
        <fullName evidence="4">BTB domain-containing protein</fullName>
    </recommendedName>
</protein>
<name>A0A6A6Q612_9PEZI</name>
<evidence type="ECO:0000313" key="3">
    <source>
        <dbReference type="Proteomes" id="UP000799767"/>
    </source>
</evidence>
<evidence type="ECO:0000256" key="1">
    <source>
        <dbReference type="SAM" id="MobiDB-lite"/>
    </source>
</evidence>
<dbReference type="AlphaFoldDB" id="A0A6A6Q612"/>
<organism evidence="2 3">
    <name type="scientific">Neohortaea acidophila</name>
    <dbReference type="NCBI Taxonomy" id="245834"/>
    <lineage>
        <taxon>Eukaryota</taxon>
        <taxon>Fungi</taxon>
        <taxon>Dikarya</taxon>
        <taxon>Ascomycota</taxon>
        <taxon>Pezizomycotina</taxon>
        <taxon>Dothideomycetes</taxon>
        <taxon>Dothideomycetidae</taxon>
        <taxon>Mycosphaerellales</taxon>
        <taxon>Teratosphaeriaceae</taxon>
        <taxon>Neohortaea</taxon>
    </lineage>
</organism>
<dbReference type="RefSeq" id="XP_033594324.1">
    <property type="nucleotide sequence ID" value="XM_033729850.1"/>
</dbReference>
<evidence type="ECO:0008006" key="4">
    <source>
        <dbReference type="Google" id="ProtNLM"/>
    </source>
</evidence>
<gene>
    <name evidence="2" type="ORF">BDY17DRAFT_17542</name>
</gene>
<feature type="region of interest" description="Disordered" evidence="1">
    <location>
        <begin position="50"/>
        <end position="91"/>
    </location>
</feature>
<proteinExistence type="predicted"/>
<sequence>MSANPSGFAAYCDQQMARWNVSSVDAPDTFSREIDSSLLSHVTHTNWWETEGQDLPHRPQPQRRRWSSSDSDASDDLYMRPTPTGLRNRHQSSNRANEMLGWHQRDQSWPLQCPSNAVAPLRYPFPSDGWSPRPASTRDAIQSPQITDSLQPPPLHELWFLDRSPKGTATLTFLDEHGNPQSISHVDLKAIEQSCPLLAVAFEQSRSGPQLFLQTLTTKTAIPFLEFLHTDSYRVAGPNGSYAGDVPTSVLLHCQMYHLGDMYAVEQLKTQAYANVFRQCEFACSSPNQPIDLCAAIRFLYGSLPTHEGLINTVIDYCVSRFLEHNLGQDDEFKQLAYDLRPFHQALCRNSRERNFDHEGKSPRSLVTLTRSKTDLTNSRHCHHPTPLQTLRTRYLRFARRPRRHALRPRCLPLPYL</sequence>
<dbReference type="Proteomes" id="UP000799767">
    <property type="component" value="Unassembled WGS sequence"/>
</dbReference>
<keyword evidence="3" id="KW-1185">Reference proteome</keyword>
<reference evidence="2" key="1">
    <citation type="journal article" date="2020" name="Stud. Mycol.">
        <title>101 Dothideomycetes genomes: a test case for predicting lifestyles and emergence of pathogens.</title>
        <authorList>
            <person name="Haridas S."/>
            <person name="Albert R."/>
            <person name="Binder M."/>
            <person name="Bloem J."/>
            <person name="Labutti K."/>
            <person name="Salamov A."/>
            <person name="Andreopoulos B."/>
            <person name="Baker S."/>
            <person name="Barry K."/>
            <person name="Bills G."/>
            <person name="Bluhm B."/>
            <person name="Cannon C."/>
            <person name="Castanera R."/>
            <person name="Culley D."/>
            <person name="Daum C."/>
            <person name="Ezra D."/>
            <person name="Gonzalez J."/>
            <person name="Henrissat B."/>
            <person name="Kuo A."/>
            <person name="Liang C."/>
            <person name="Lipzen A."/>
            <person name="Lutzoni F."/>
            <person name="Magnuson J."/>
            <person name="Mondo S."/>
            <person name="Nolan M."/>
            <person name="Ohm R."/>
            <person name="Pangilinan J."/>
            <person name="Park H.-J."/>
            <person name="Ramirez L."/>
            <person name="Alfaro M."/>
            <person name="Sun H."/>
            <person name="Tritt A."/>
            <person name="Yoshinaga Y."/>
            <person name="Zwiers L.-H."/>
            <person name="Turgeon B."/>
            <person name="Goodwin S."/>
            <person name="Spatafora J."/>
            <person name="Crous P."/>
            <person name="Grigoriev I."/>
        </authorList>
    </citation>
    <scope>NUCLEOTIDE SEQUENCE</scope>
    <source>
        <strain evidence="2">CBS 113389</strain>
    </source>
</reference>
<evidence type="ECO:0000313" key="2">
    <source>
        <dbReference type="EMBL" id="KAF2487755.1"/>
    </source>
</evidence>